<organism evidence="1">
    <name type="scientific">Streptomyces sp. CMC78</name>
    <dbReference type="NCBI Taxonomy" id="3231512"/>
    <lineage>
        <taxon>Bacteria</taxon>
        <taxon>Bacillati</taxon>
        <taxon>Actinomycetota</taxon>
        <taxon>Actinomycetes</taxon>
        <taxon>Kitasatosporales</taxon>
        <taxon>Streptomycetaceae</taxon>
        <taxon>Streptomyces</taxon>
    </lineage>
</organism>
<name>A0AB33KD97_9ACTN</name>
<gene>
    <name evidence="1" type="ORF">SCMC78_12510</name>
</gene>
<protein>
    <submittedName>
        <fullName evidence="1">Uncharacterized protein</fullName>
    </submittedName>
</protein>
<proteinExistence type="predicted"/>
<sequence length="130" mass="14801">MLDLCDEVMGEPAERGHRFDWLLGDPGESGRQQKLPVDAYWPGHQLVVDYRGPLRDRPNQLFDKPGTPTVSGVDRSEQRDLYDMRRDAEIPTHGLRLVVIRPADLDADDRGNLRRNRESDLVAVQALLKS</sequence>
<dbReference type="KEGG" id="stcm:SCMC78_12510"/>
<evidence type="ECO:0000313" key="1">
    <source>
        <dbReference type="EMBL" id="BFP51444.1"/>
    </source>
</evidence>
<dbReference type="AlphaFoldDB" id="A0AB33KD97"/>
<dbReference type="EMBL" id="AP035884">
    <property type="protein sequence ID" value="BFP51444.1"/>
    <property type="molecule type" value="Genomic_DNA"/>
</dbReference>
<reference evidence="1" key="1">
    <citation type="submission" date="2024-07" db="EMBL/GenBank/DDBJ databases">
        <title>Complete genome sequences of cellulolytic bacteria, Kitasatospora sp. CMC57 and Streptomyces sp. CMC78, isolated from Japanese agricultural soil.</title>
        <authorList>
            <person name="Hashimoto T."/>
            <person name="Ito M."/>
            <person name="Iwamoto M."/>
            <person name="Fukahori D."/>
            <person name="Shoda T."/>
            <person name="Sakoda M."/>
            <person name="Morohoshi T."/>
            <person name="Mitsuboshi M."/>
            <person name="Nishizawa T."/>
        </authorList>
    </citation>
    <scope>NUCLEOTIDE SEQUENCE</scope>
    <source>
        <strain evidence="1">CMC78</strain>
    </source>
</reference>
<accession>A0AB33KD97</accession>